<gene>
    <name evidence="1" type="ORF">PsorP6_003187</name>
</gene>
<comment type="caution">
    <text evidence="1">The sequence shown here is derived from an EMBL/GenBank/DDBJ whole genome shotgun (WGS) entry which is preliminary data.</text>
</comment>
<proteinExistence type="predicted"/>
<organism evidence="1 2">
    <name type="scientific">Peronosclerospora sorghi</name>
    <dbReference type="NCBI Taxonomy" id="230839"/>
    <lineage>
        <taxon>Eukaryota</taxon>
        <taxon>Sar</taxon>
        <taxon>Stramenopiles</taxon>
        <taxon>Oomycota</taxon>
        <taxon>Peronosporomycetes</taxon>
        <taxon>Peronosporales</taxon>
        <taxon>Peronosporaceae</taxon>
        <taxon>Peronosclerospora</taxon>
    </lineage>
</organism>
<evidence type="ECO:0000313" key="1">
    <source>
        <dbReference type="EMBL" id="KAI9906257.1"/>
    </source>
</evidence>
<sequence length="82" mass="9393">MLPLQRICLSKDPEPRVNAFDLETPRPLFANDVVEKTSGMEKQPELTNMLKELLIIVRKCGHILFVSDYMSSVESSRLDMAR</sequence>
<keyword evidence="2" id="KW-1185">Reference proteome</keyword>
<dbReference type="EMBL" id="CM047587">
    <property type="protein sequence ID" value="KAI9906257.1"/>
    <property type="molecule type" value="Genomic_DNA"/>
</dbReference>
<dbReference type="Proteomes" id="UP001163321">
    <property type="component" value="Chromosome 8"/>
</dbReference>
<protein>
    <submittedName>
        <fullName evidence="1">Uncharacterized protein</fullName>
    </submittedName>
</protein>
<name>A0ACC0VIU4_9STRA</name>
<reference evidence="1 2" key="1">
    <citation type="journal article" date="2022" name="bioRxiv">
        <title>The genome of the oomycete Peronosclerospora sorghi, a cosmopolitan pathogen of maize and sorghum, is inflated with dispersed pseudogenes.</title>
        <authorList>
            <person name="Fletcher K."/>
            <person name="Martin F."/>
            <person name="Isakeit T."/>
            <person name="Cavanaugh K."/>
            <person name="Magill C."/>
            <person name="Michelmore R."/>
        </authorList>
    </citation>
    <scope>NUCLEOTIDE SEQUENCE [LARGE SCALE GENOMIC DNA]</scope>
    <source>
        <strain evidence="1">P6</strain>
    </source>
</reference>
<evidence type="ECO:0000313" key="2">
    <source>
        <dbReference type="Proteomes" id="UP001163321"/>
    </source>
</evidence>
<accession>A0ACC0VIU4</accession>